<dbReference type="Proteomes" id="UP001628078">
    <property type="component" value="Unassembled WGS sequence"/>
</dbReference>
<comment type="caution">
    <text evidence="1">The sequence shown here is derived from an EMBL/GenBank/DDBJ whole genome shotgun (WGS) entry which is preliminary data.</text>
</comment>
<organism evidence="1 2">
    <name type="scientific">Furfurilactobacillus curtus</name>
    <dbReference type="NCBI Taxonomy" id="1746200"/>
    <lineage>
        <taxon>Bacteria</taxon>
        <taxon>Bacillati</taxon>
        <taxon>Bacillota</taxon>
        <taxon>Bacilli</taxon>
        <taxon>Lactobacillales</taxon>
        <taxon>Lactobacillaceae</taxon>
        <taxon>Furfurilactobacillus</taxon>
    </lineage>
</organism>
<keyword evidence="2" id="KW-1185">Reference proteome</keyword>
<evidence type="ECO:0000313" key="1">
    <source>
        <dbReference type="EMBL" id="GKT05408.1"/>
    </source>
</evidence>
<accession>A0ABQ5JS91</accession>
<gene>
    <name evidence="1" type="ORF">JCM31185_06970</name>
</gene>
<protein>
    <recommendedName>
        <fullName evidence="3">GNAT family N-acetyltransferase</fullName>
    </recommendedName>
</protein>
<sequence length="99" mass="11803">MKVIKYEPRYFDEIVQLYVQVFSQAPWLENFDVARVAAMLRKHVANNYFMSYLGIENQHVIAVSYGFIKPWYEGFEYTILKLKNFLLRQIINNRDSGNS</sequence>
<name>A0ABQ5JS91_9LACO</name>
<dbReference type="RefSeq" id="WP_407882664.1">
    <property type="nucleotide sequence ID" value="NZ_BQXO01000002.1"/>
</dbReference>
<proteinExistence type="predicted"/>
<evidence type="ECO:0008006" key="3">
    <source>
        <dbReference type="Google" id="ProtNLM"/>
    </source>
</evidence>
<dbReference type="EMBL" id="BQXO01000002">
    <property type="protein sequence ID" value="GKT05408.1"/>
    <property type="molecule type" value="Genomic_DNA"/>
</dbReference>
<evidence type="ECO:0000313" key="2">
    <source>
        <dbReference type="Proteomes" id="UP001628078"/>
    </source>
</evidence>
<reference evidence="1 2" key="1">
    <citation type="submission" date="2022-03" db="EMBL/GenBank/DDBJ databases">
        <title>Draft genome sequence of Furfurilactobacillus curtus JCM 31185.</title>
        <authorList>
            <person name="Suzuki S."/>
            <person name="Endo A."/>
            <person name="Kajikawa A."/>
        </authorList>
    </citation>
    <scope>NUCLEOTIDE SEQUENCE [LARGE SCALE GENOMIC DNA]</scope>
    <source>
        <strain evidence="1 2">JCM 31185</strain>
    </source>
</reference>